<comment type="subcellular location">
    <subcellularLocation>
        <location evidence="2">Cytoplasm</location>
    </subcellularLocation>
    <subcellularLocation>
        <location evidence="1">Nucleus</location>
    </subcellularLocation>
</comment>
<dbReference type="InterPro" id="IPR012677">
    <property type="entry name" value="Nucleotide-bd_a/b_plait_sf"/>
</dbReference>
<accession>A0A7J6L272</accession>
<evidence type="ECO:0000256" key="5">
    <source>
        <dbReference type="ARBA" id="ARBA00022737"/>
    </source>
</evidence>
<evidence type="ECO:0000313" key="12">
    <source>
        <dbReference type="EMBL" id="KAF4653560.1"/>
    </source>
</evidence>
<evidence type="ECO:0000313" key="13">
    <source>
        <dbReference type="Proteomes" id="UP000570595"/>
    </source>
</evidence>
<dbReference type="FunFam" id="3.30.70.330:FF:000234">
    <property type="entry name" value="Polyadenylate-binding protein 5"/>
    <property type="match status" value="1"/>
</dbReference>
<dbReference type="SMART" id="SM00320">
    <property type="entry name" value="WD40"/>
    <property type="match status" value="3"/>
</dbReference>
<dbReference type="CDD" id="cd12381">
    <property type="entry name" value="RRM4_I_PABPs"/>
    <property type="match status" value="1"/>
</dbReference>
<dbReference type="InterPro" id="IPR015943">
    <property type="entry name" value="WD40/YVTN_repeat-like_dom_sf"/>
</dbReference>
<evidence type="ECO:0000256" key="2">
    <source>
        <dbReference type="ARBA" id="ARBA00004496"/>
    </source>
</evidence>
<protein>
    <submittedName>
        <fullName evidence="12">Protein phosphatase PP2A regulatory subunit B</fullName>
    </submittedName>
</protein>
<dbReference type="InterPro" id="IPR034364">
    <property type="entry name" value="PABP_RRM1"/>
</dbReference>
<dbReference type="Pfam" id="PF00658">
    <property type="entry name" value="MLLE"/>
    <property type="match status" value="1"/>
</dbReference>
<feature type="domain" description="RRM" evidence="10">
    <location>
        <begin position="384"/>
        <end position="461"/>
    </location>
</feature>
<keyword evidence="6 8" id="KW-0694">RNA-binding</keyword>
<comment type="similarity">
    <text evidence="3">Belongs to the polyadenylate-binding protein type-1 family.</text>
</comment>
<feature type="domain" description="RRM" evidence="10">
    <location>
        <begin position="235"/>
        <end position="311"/>
    </location>
</feature>
<dbReference type="CDD" id="cd12378">
    <property type="entry name" value="RRM1_I_PABPs"/>
    <property type="match status" value="1"/>
</dbReference>
<feature type="domain" description="PABC" evidence="11">
    <location>
        <begin position="652"/>
        <end position="729"/>
    </location>
</feature>
<dbReference type="GO" id="GO:0005634">
    <property type="term" value="C:nucleus"/>
    <property type="evidence" value="ECO:0007669"/>
    <property type="project" value="UniProtKB-SubCell"/>
</dbReference>
<dbReference type="InterPro" id="IPR035979">
    <property type="entry name" value="RBD_domain_sf"/>
</dbReference>
<dbReference type="InterPro" id="IPR001680">
    <property type="entry name" value="WD40_rpt"/>
</dbReference>
<dbReference type="Gene3D" id="3.30.70.330">
    <property type="match status" value="4"/>
</dbReference>
<proteinExistence type="inferred from homology"/>
<feature type="compositionally biased region" description="Gly residues" evidence="9">
    <location>
        <begin position="504"/>
        <end position="513"/>
    </location>
</feature>
<dbReference type="InterPro" id="IPR000504">
    <property type="entry name" value="RRM_dom"/>
</dbReference>
<dbReference type="EMBL" id="JABAHT010000610">
    <property type="protein sequence ID" value="KAF4653560.1"/>
    <property type="molecule type" value="Genomic_DNA"/>
</dbReference>
<evidence type="ECO:0000256" key="6">
    <source>
        <dbReference type="ARBA" id="ARBA00022884"/>
    </source>
</evidence>
<dbReference type="SUPFAM" id="SSF63570">
    <property type="entry name" value="PABC (PABP) domain"/>
    <property type="match status" value="1"/>
</dbReference>
<feature type="compositionally biased region" description="Gly residues" evidence="9">
    <location>
        <begin position="599"/>
        <end position="610"/>
    </location>
</feature>
<reference evidence="12 13" key="1">
    <citation type="submission" date="2020-04" db="EMBL/GenBank/DDBJ databases">
        <title>Perkinsus olseni comparative genomics.</title>
        <authorList>
            <person name="Bogema D.R."/>
        </authorList>
    </citation>
    <scope>NUCLEOTIDE SEQUENCE [LARGE SCALE GENOMIC DNA]</scope>
    <source>
        <strain evidence="12">ATCC PRA-179</strain>
    </source>
</reference>
<feature type="region of interest" description="Disordered" evidence="9">
    <location>
        <begin position="1478"/>
        <end position="1499"/>
    </location>
</feature>
<feature type="region of interest" description="Disordered" evidence="9">
    <location>
        <begin position="504"/>
        <end position="661"/>
    </location>
</feature>
<keyword evidence="7" id="KW-0539">Nucleus</keyword>
<dbReference type="NCBIfam" id="TIGR01628">
    <property type="entry name" value="PABP-1234"/>
    <property type="match status" value="1"/>
</dbReference>
<feature type="domain" description="RRM" evidence="10">
    <location>
        <begin position="145"/>
        <end position="222"/>
    </location>
</feature>
<keyword evidence="4" id="KW-0963">Cytoplasm</keyword>
<dbReference type="PROSITE" id="PS51309">
    <property type="entry name" value="PABC"/>
    <property type="match status" value="1"/>
</dbReference>
<evidence type="ECO:0000256" key="9">
    <source>
        <dbReference type="SAM" id="MobiDB-lite"/>
    </source>
</evidence>
<dbReference type="SMART" id="SM00517">
    <property type="entry name" value="PolyA"/>
    <property type="match status" value="1"/>
</dbReference>
<dbReference type="InterPro" id="IPR036053">
    <property type="entry name" value="PABP-dom"/>
</dbReference>
<feature type="region of interest" description="Disordered" evidence="9">
    <location>
        <begin position="1"/>
        <end position="51"/>
    </location>
</feature>
<dbReference type="CDD" id="cd12379">
    <property type="entry name" value="RRM2_I_PABPs"/>
    <property type="match status" value="1"/>
</dbReference>
<dbReference type="Gene3D" id="2.130.10.10">
    <property type="entry name" value="YVTN repeat-like/Quinoprotein amine dehydrogenase"/>
    <property type="match status" value="1"/>
</dbReference>
<evidence type="ECO:0000256" key="8">
    <source>
        <dbReference type="PROSITE-ProRule" id="PRU00176"/>
    </source>
</evidence>
<dbReference type="FunFam" id="3.30.70.330:FF:000003">
    <property type="entry name" value="Polyadenylate-binding protein"/>
    <property type="match status" value="1"/>
</dbReference>
<dbReference type="InterPro" id="IPR045305">
    <property type="entry name" value="RRM2_I_PABPs"/>
</dbReference>
<feature type="compositionally biased region" description="Acidic residues" evidence="9">
    <location>
        <begin position="331"/>
        <end position="345"/>
    </location>
</feature>
<evidence type="ECO:0000259" key="11">
    <source>
        <dbReference type="PROSITE" id="PS51309"/>
    </source>
</evidence>
<evidence type="ECO:0000256" key="1">
    <source>
        <dbReference type="ARBA" id="ARBA00004123"/>
    </source>
</evidence>
<name>A0A7J6L272_PEROL</name>
<dbReference type="Proteomes" id="UP000570595">
    <property type="component" value="Unassembled WGS sequence"/>
</dbReference>
<evidence type="ECO:0000256" key="3">
    <source>
        <dbReference type="ARBA" id="ARBA00008557"/>
    </source>
</evidence>
<organism evidence="12 13">
    <name type="scientific">Perkinsus olseni</name>
    <name type="common">Perkinsus atlanticus</name>
    <dbReference type="NCBI Taxonomy" id="32597"/>
    <lineage>
        <taxon>Eukaryota</taxon>
        <taxon>Sar</taxon>
        <taxon>Alveolata</taxon>
        <taxon>Perkinsozoa</taxon>
        <taxon>Perkinsea</taxon>
        <taxon>Perkinsida</taxon>
        <taxon>Perkinsidae</taxon>
        <taxon>Perkinsus</taxon>
    </lineage>
</organism>
<dbReference type="PANTHER" id="PTHR24012">
    <property type="entry name" value="RNA BINDING PROTEIN"/>
    <property type="match status" value="1"/>
</dbReference>
<keyword evidence="5" id="KW-0677">Repeat</keyword>
<feature type="compositionally biased region" description="Basic and acidic residues" evidence="9">
    <location>
        <begin position="291"/>
        <end position="330"/>
    </location>
</feature>
<feature type="region of interest" description="Disordered" evidence="9">
    <location>
        <begin position="291"/>
        <end position="345"/>
    </location>
</feature>
<dbReference type="Pfam" id="PF00076">
    <property type="entry name" value="RRM_1"/>
    <property type="match status" value="4"/>
</dbReference>
<dbReference type="GO" id="GO:0005737">
    <property type="term" value="C:cytoplasm"/>
    <property type="evidence" value="ECO:0007669"/>
    <property type="project" value="UniProtKB-SubCell"/>
</dbReference>
<feature type="region of interest" description="Disordered" evidence="9">
    <location>
        <begin position="1416"/>
        <end position="1444"/>
    </location>
</feature>
<dbReference type="InterPro" id="IPR002004">
    <property type="entry name" value="PABP_HYD_C"/>
</dbReference>
<dbReference type="OrthoDB" id="364224at2759"/>
<dbReference type="InterPro" id="IPR006515">
    <property type="entry name" value="PABP_1234"/>
</dbReference>
<feature type="compositionally biased region" description="Low complexity" evidence="9">
    <location>
        <begin position="642"/>
        <end position="661"/>
    </location>
</feature>
<dbReference type="SUPFAM" id="SSF54928">
    <property type="entry name" value="RNA-binding domain, RBD"/>
    <property type="match status" value="3"/>
</dbReference>
<dbReference type="InterPro" id="IPR036322">
    <property type="entry name" value="WD40_repeat_dom_sf"/>
</dbReference>
<dbReference type="SMART" id="SM00360">
    <property type="entry name" value="RRM"/>
    <property type="match status" value="4"/>
</dbReference>
<feature type="compositionally biased region" description="Gly residues" evidence="9">
    <location>
        <begin position="523"/>
        <end position="588"/>
    </location>
</feature>
<comment type="caution">
    <text evidence="12">The sequence shown here is derived from an EMBL/GenBank/DDBJ whole genome shotgun (WGS) entry which is preliminary data.</text>
</comment>
<feature type="compositionally biased region" description="Low complexity" evidence="9">
    <location>
        <begin position="614"/>
        <end position="632"/>
    </location>
</feature>
<feature type="compositionally biased region" description="Low complexity" evidence="9">
    <location>
        <begin position="589"/>
        <end position="598"/>
    </location>
</feature>
<dbReference type="SUPFAM" id="SSF50978">
    <property type="entry name" value="WD40 repeat-like"/>
    <property type="match status" value="1"/>
</dbReference>
<dbReference type="PROSITE" id="PS50102">
    <property type="entry name" value="RRM"/>
    <property type="match status" value="4"/>
</dbReference>
<feature type="domain" description="RRM" evidence="10">
    <location>
        <begin position="57"/>
        <end position="135"/>
    </location>
</feature>
<evidence type="ECO:0000256" key="4">
    <source>
        <dbReference type="ARBA" id="ARBA00022490"/>
    </source>
</evidence>
<sequence>MTTSANPTNPTPPVTAASTGGPTTAAAATAPPQATVASAQPGGAPAPAGGTPTQQFASLYAGDLAPDVTEAVLYEVFNGIGPVASIRVCRDSVTRKSLGYAYINFHSVADAERALDTLNYSPIKGRPCRLMWSHRDPALRRSGAGNVYVKNLDRNIDNKALYDTFSLFGNILSCKVALTPDGKSRGFGFVHFESDESAEAAIAKLNGMQIGEKTVYVAPFKKTAERNDGTPKNFTNVYIKHIPGSWSEEKIREEFGAFGEITSFAMQTDPKGRRFAFVNYAEFEQARAAVEEMDGKDVRNDEEKAADKAERDREREERKAAREAAKKEGEEGAEDDIESDDDEEPETYRLYVARAQSKAERAAVLKEQFTAARGAQGAGRFGGVNLYVKNLGEDVDDAELKKMFEPFGTITSVKVMTDEKGVSRGFGFVCFSTHEEATKAVTDMHLKLIGGKPLYVGMHEKREQRLERLQQRYRAPPHQMGGFNAPRGGGYGMAGGGGGMGPGGFGGGGGPGGFNQPQPMYYSGGGVPRGGPPMGGGGGFRGGMPGGPQYGGGPRGFGGQQGMMPGGGPRGPRGPPMGGMGVRGGPFGPMGVPGANRGPPGGMGGGGGMPRGPPMGMGIPNRGFPPQVQQQPPQQPSGGGPAQPSQPAQQQQQPLTAAGLAAAPPAVQKQMLGEQLYTQIQRIQPQLAGKITGMMLEMDNSELLILLESESQLRSKVDEALMGEVMVDHVPASTEEAAAPQPPQRRLLDSRFGVPVASDSDYVHDVSFSYYGDKVAMCTSAQNILIWKVSEDGDDWELEACIASAHNAPIWRLDWAYPEFGEIIASCSEDRVVSIWSCEEYDDDTEKQKGMRGQGSTNTRWRKRACLTDSSHAVTDIQFAPRRWGLKLASCSASGCVRTYEAMDPVNLATWVLEDVITVSRLRANSLNTAAAVSPVPSSVIDGNANNNEKTMLPVGATALSWCTSSIVQCERLVVVGHSGLVKLLDNQSGRQGSGRSEIAAAGGGGGGGRWVEKSCVVGCKDSTGRMAAAKDVAWAPNLCRPFDVLVVCGSSNLVCIFNCSVAGNLSRAQTLDLGPNAGPVWRVAWDLTGTILATAQEGGQLIGGRSCLISIVNVRSLETPWLHLGGRRWFAKPKQRKQKKIIPTAEHLATKGLPPLRLEDRIGNPQSPYEISKNIRQHISRLTKQDRNQIRRKKDFRRYTLHRMYEFAGLTHTTPTSREFEEEKAGIDQSQFVTGLTALQHGSHLPRSPTEDHRFRFPHTIHYKAWWGPPTVERNPNRYEGSMEGVTACFKATDVADRSHADTMAEVVGPKRYDKESGVIAVRADTFDNRNQNAAYLGDLVELLVRECGSASPRGDEGDTVASTTTVEAAAPPPLTAPIRLAVFIVDHRIQQPCSPTVPLPVDLFSSLGHVPSAGVPGGEGVPATEAQSRTQRHHGNGSGRTLAPEYSEWLKAAVQHLPKPQTAESMWEHYKSSFGVRQTQQRPGADQIDPSLPVGSRVPEGRELELQEKRAFIGEYNRYMAQFWAGRRRGRMTKRRQKMAKKMQTTENEGYEEPEPTYVAAHWRFKDGVVKSLVEDVFKAEMYSEVYRHASDSLGADEVPHDSDRFVDVLKQAFRKHVTSEARPVLTNELSDYEAPYMMKRQTRERLLRDECARNQLDESMIDYTLDTSDDLLRLRSKAPMPPDLLEPLISFRGITEWAHDPRDRLRQKLDRVTDVLDWIKKTKGGILKTAAGYPEFRAPQPQWRYFHPFNNHFGFTPAAQPRGVLGGTKFGRDIDPEERMMRLVQLDDRCRNRTCDLCEINVLERAYGWKHSSQTQAINTLKEVLDDLPPHAHYKARLDWALPIQRH</sequence>
<dbReference type="GO" id="GO:0003723">
    <property type="term" value="F:RNA binding"/>
    <property type="evidence" value="ECO:0007669"/>
    <property type="project" value="UniProtKB-UniRule"/>
</dbReference>
<dbReference type="FunFam" id="3.30.70.330:FF:000651">
    <property type="entry name" value="Poly(A) binding protein cytoplasmic 1 like"/>
    <property type="match status" value="1"/>
</dbReference>
<evidence type="ECO:0000259" key="10">
    <source>
        <dbReference type="PROSITE" id="PS50102"/>
    </source>
</evidence>
<dbReference type="Gene3D" id="1.10.1900.10">
    <property type="entry name" value="c-terminal domain of poly(a) binding protein"/>
    <property type="match status" value="1"/>
</dbReference>
<gene>
    <name evidence="12" type="primary">PAB1_2</name>
    <name evidence="12" type="ORF">FOZ61_008906</name>
</gene>
<evidence type="ECO:0000256" key="7">
    <source>
        <dbReference type="ARBA" id="ARBA00023242"/>
    </source>
</evidence>